<proteinExistence type="predicted"/>
<evidence type="ECO:0000313" key="3">
    <source>
        <dbReference type="Proteomes" id="UP000075604"/>
    </source>
</evidence>
<reference evidence="2 3" key="1">
    <citation type="submission" date="2014-02" db="EMBL/GenBank/DDBJ databases">
        <title>The small core and large imbalanced accessory genome model reveals a collaborative survival strategy of Sorangium cellulosum strains in nature.</title>
        <authorList>
            <person name="Han K."/>
            <person name="Peng R."/>
            <person name="Blom J."/>
            <person name="Li Y.-Z."/>
        </authorList>
    </citation>
    <scope>NUCLEOTIDE SEQUENCE [LARGE SCALE GENOMIC DNA]</scope>
    <source>
        <strain evidence="2 3">So0157-18</strain>
    </source>
</reference>
<dbReference type="InterPro" id="IPR037401">
    <property type="entry name" value="SnoaL-like"/>
</dbReference>
<dbReference type="AlphaFoldDB" id="A0A150PES4"/>
<dbReference type="Gene3D" id="3.10.450.50">
    <property type="match status" value="1"/>
</dbReference>
<dbReference type="Proteomes" id="UP000075604">
    <property type="component" value="Unassembled WGS sequence"/>
</dbReference>
<dbReference type="Pfam" id="PF13577">
    <property type="entry name" value="SnoaL_4"/>
    <property type="match status" value="1"/>
</dbReference>
<name>A0A150PES4_SORCE</name>
<gene>
    <name evidence="2" type="ORF">BE04_44480</name>
</gene>
<evidence type="ECO:0000259" key="1">
    <source>
        <dbReference type="Pfam" id="PF13577"/>
    </source>
</evidence>
<organism evidence="2 3">
    <name type="scientific">Sorangium cellulosum</name>
    <name type="common">Polyangium cellulosum</name>
    <dbReference type="NCBI Taxonomy" id="56"/>
    <lineage>
        <taxon>Bacteria</taxon>
        <taxon>Pseudomonadati</taxon>
        <taxon>Myxococcota</taxon>
        <taxon>Polyangia</taxon>
        <taxon>Polyangiales</taxon>
        <taxon>Polyangiaceae</taxon>
        <taxon>Sorangium</taxon>
    </lineage>
</organism>
<sequence>MSEDLKDERAIRSVITRVAHNIDRRRWVELRGFYADVVLNDFSSLLGGEALTQKADDLLASWKKFHGAIDASQHFLGPIDVEVSGKEASAECHVRAYHRFARAPGGEDWMVAGHYRYGLIREEGGWKIKQVTFEFSYQTGNTNMFAEASQ</sequence>
<feature type="domain" description="SnoaL-like" evidence="1">
    <location>
        <begin position="4"/>
        <end position="131"/>
    </location>
</feature>
<dbReference type="InterPro" id="IPR032710">
    <property type="entry name" value="NTF2-like_dom_sf"/>
</dbReference>
<evidence type="ECO:0000313" key="2">
    <source>
        <dbReference type="EMBL" id="KYF54008.1"/>
    </source>
</evidence>
<dbReference type="SUPFAM" id="SSF54427">
    <property type="entry name" value="NTF2-like"/>
    <property type="match status" value="1"/>
</dbReference>
<protein>
    <recommendedName>
        <fullName evidence="1">SnoaL-like domain-containing protein</fullName>
    </recommendedName>
</protein>
<dbReference type="EMBL" id="JELX01002870">
    <property type="protein sequence ID" value="KYF54008.1"/>
    <property type="molecule type" value="Genomic_DNA"/>
</dbReference>
<dbReference type="CDD" id="cd00531">
    <property type="entry name" value="NTF2_like"/>
    <property type="match status" value="1"/>
</dbReference>
<accession>A0A150PES4</accession>
<comment type="caution">
    <text evidence="2">The sequence shown here is derived from an EMBL/GenBank/DDBJ whole genome shotgun (WGS) entry which is preliminary data.</text>
</comment>